<name>A0A7W8GE32_9DEIO</name>
<accession>A0A7W8GE32</accession>
<dbReference type="EMBL" id="JACHFN010000004">
    <property type="protein sequence ID" value="MBB5233904.1"/>
    <property type="molecule type" value="Genomic_DNA"/>
</dbReference>
<dbReference type="Proteomes" id="UP000525389">
    <property type="component" value="Unassembled WGS sequence"/>
</dbReference>
<evidence type="ECO:0000256" key="1">
    <source>
        <dbReference type="SAM" id="SignalP"/>
    </source>
</evidence>
<feature type="signal peptide" evidence="1">
    <location>
        <begin position="1"/>
        <end position="20"/>
    </location>
</feature>
<evidence type="ECO:0000313" key="3">
    <source>
        <dbReference type="Proteomes" id="UP000525389"/>
    </source>
</evidence>
<dbReference type="AlphaFoldDB" id="A0A7W8GE32"/>
<evidence type="ECO:0000313" key="2">
    <source>
        <dbReference type="EMBL" id="MBB5233904.1"/>
    </source>
</evidence>
<organism evidence="2 3">
    <name type="scientific">Deinococcus budaensis</name>
    <dbReference type="NCBI Taxonomy" id="1665626"/>
    <lineage>
        <taxon>Bacteria</taxon>
        <taxon>Thermotogati</taxon>
        <taxon>Deinococcota</taxon>
        <taxon>Deinococci</taxon>
        <taxon>Deinococcales</taxon>
        <taxon>Deinococcaceae</taxon>
        <taxon>Deinococcus</taxon>
    </lineage>
</organism>
<sequence>MRRVLAVLLALGLGSAPALTVREGRLSVTVGDPRDRAHLGAVFGAWRGAERDLRGLGLTVPAVRLEASASAAEFARRTGEGWLVAATTRGTVIHTQRLGALAARGLLPLTVRHEAFHAAQPAALPRGLAEGLARLFSGEAARDPAGPTGLEEVPDARLGALLAARSPAGLELDAVYREATRRARQLVAARGWRGALAIRR</sequence>
<evidence type="ECO:0008006" key="4">
    <source>
        <dbReference type="Google" id="ProtNLM"/>
    </source>
</evidence>
<reference evidence="2 3" key="1">
    <citation type="submission" date="2020-08" db="EMBL/GenBank/DDBJ databases">
        <title>Genomic Encyclopedia of Type Strains, Phase IV (KMG-IV): sequencing the most valuable type-strain genomes for metagenomic binning, comparative biology and taxonomic classification.</title>
        <authorList>
            <person name="Goeker M."/>
        </authorList>
    </citation>
    <scope>NUCLEOTIDE SEQUENCE [LARGE SCALE GENOMIC DNA]</scope>
    <source>
        <strain evidence="2 3">DSM 101791</strain>
    </source>
</reference>
<protein>
    <recommendedName>
        <fullName evidence="4">DUF4157 domain-containing protein</fullName>
    </recommendedName>
</protein>
<keyword evidence="3" id="KW-1185">Reference proteome</keyword>
<keyword evidence="1" id="KW-0732">Signal</keyword>
<feature type="chain" id="PRO_5030635245" description="DUF4157 domain-containing protein" evidence="1">
    <location>
        <begin position="21"/>
        <end position="200"/>
    </location>
</feature>
<comment type="caution">
    <text evidence="2">The sequence shown here is derived from an EMBL/GenBank/DDBJ whole genome shotgun (WGS) entry which is preliminary data.</text>
</comment>
<gene>
    <name evidence="2" type="ORF">HNQ09_001342</name>
</gene>
<dbReference type="RefSeq" id="WP_184027064.1">
    <property type="nucleotide sequence ID" value="NZ_JACHFN010000004.1"/>
</dbReference>
<proteinExistence type="predicted"/>